<organism evidence="2 3">
    <name type="scientific">Pseudoduganella buxea</name>
    <dbReference type="NCBI Taxonomy" id="1949069"/>
    <lineage>
        <taxon>Bacteria</taxon>
        <taxon>Pseudomonadati</taxon>
        <taxon>Pseudomonadota</taxon>
        <taxon>Betaproteobacteria</taxon>
        <taxon>Burkholderiales</taxon>
        <taxon>Oxalobacteraceae</taxon>
        <taxon>Telluria group</taxon>
        <taxon>Pseudoduganella</taxon>
    </lineage>
</organism>
<reference evidence="4" key="2">
    <citation type="journal article" date="2019" name="Int. J. Syst. Evol. Microbiol.">
        <title>The Global Catalogue of Microorganisms (GCM) 10K type strain sequencing project: providing services to taxonomists for standard genome sequencing and annotation.</title>
        <authorList>
            <consortium name="The Broad Institute Genomics Platform"/>
            <consortium name="The Broad Institute Genome Sequencing Center for Infectious Disease"/>
            <person name="Wu L."/>
            <person name="Ma J."/>
        </authorList>
    </citation>
    <scope>NUCLEOTIDE SEQUENCE [LARGE SCALE GENOMIC DNA]</scope>
    <source>
        <strain evidence="4">CGMCC 1.15931</strain>
    </source>
</reference>
<evidence type="ECO:0000313" key="3">
    <source>
        <dbReference type="Proteomes" id="UP000430634"/>
    </source>
</evidence>
<dbReference type="EMBL" id="BMKG01000025">
    <property type="protein sequence ID" value="GGC18789.1"/>
    <property type="molecule type" value="Genomic_DNA"/>
</dbReference>
<dbReference type="EMBL" id="WNKZ01000016">
    <property type="protein sequence ID" value="MTV52705.1"/>
    <property type="molecule type" value="Genomic_DNA"/>
</dbReference>
<proteinExistence type="predicted"/>
<dbReference type="Pfam" id="PF20388">
    <property type="entry name" value="DUF6683"/>
    <property type="match status" value="1"/>
</dbReference>
<dbReference type="Proteomes" id="UP000622638">
    <property type="component" value="Unassembled WGS sequence"/>
</dbReference>
<dbReference type="RefSeq" id="WP_155470033.1">
    <property type="nucleotide sequence ID" value="NZ_BMKG01000025.1"/>
</dbReference>
<dbReference type="AlphaFoldDB" id="A0A6I3SVI8"/>
<protein>
    <submittedName>
        <fullName evidence="2">Uncharacterized protein</fullName>
    </submittedName>
</protein>
<name>A0A6I3SVI8_9BURK</name>
<reference evidence="1" key="1">
    <citation type="journal article" date="2014" name="Int. J. Syst. Evol. Microbiol.">
        <title>Complete genome of a new Firmicutes species belonging to the dominant human colonic microbiota ('Ruminococcus bicirculans') reveals two chromosomes and a selective capacity to utilize plant glucans.</title>
        <authorList>
            <consortium name="NISC Comparative Sequencing Program"/>
            <person name="Wegmann U."/>
            <person name="Louis P."/>
            <person name="Goesmann A."/>
            <person name="Henrissat B."/>
            <person name="Duncan S.H."/>
            <person name="Flint H.J."/>
        </authorList>
    </citation>
    <scope>NUCLEOTIDE SEQUENCE</scope>
    <source>
        <strain evidence="1">CGMCC 1.15931</strain>
    </source>
</reference>
<accession>A0A6I3SVI8</accession>
<dbReference type="Proteomes" id="UP000430634">
    <property type="component" value="Unassembled WGS sequence"/>
</dbReference>
<evidence type="ECO:0000313" key="4">
    <source>
        <dbReference type="Proteomes" id="UP000622638"/>
    </source>
</evidence>
<reference evidence="1" key="4">
    <citation type="submission" date="2024-05" db="EMBL/GenBank/DDBJ databases">
        <authorList>
            <person name="Sun Q."/>
            <person name="Zhou Y."/>
        </authorList>
    </citation>
    <scope>NUCLEOTIDE SEQUENCE</scope>
    <source>
        <strain evidence="1">CGMCC 1.15931</strain>
    </source>
</reference>
<dbReference type="OrthoDB" id="8900041at2"/>
<comment type="caution">
    <text evidence="2">The sequence shown here is derived from an EMBL/GenBank/DDBJ whole genome shotgun (WGS) entry which is preliminary data.</text>
</comment>
<dbReference type="InterPro" id="IPR046505">
    <property type="entry name" value="DUF6683"/>
</dbReference>
<sequence length="243" mass="26426">MYGNIVRFGIGLAGGLLVWQVALADTPFMMDAGTFANQMAIPSMMGRLEKSHKTIFGESVEQSLGRSNDGAAKGRLPRPVSFAAVPGVPPARALVASYPPGQRARVEALFKELLSGYRKIEAQFGIPRNDVGGAVAAFIAGSYMAYRDVDFPDQNFQALVNQMRLALASNGAFAHTSDAQKQELYEQMAILGTYMALTRDGLKQRPDAQVARNLQRAAKSYLEQLLKTDADRVQLTKTGLVLR</sequence>
<evidence type="ECO:0000313" key="2">
    <source>
        <dbReference type="EMBL" id="MTV52705.1"/>
    </source>
</evidence>
<evidence type="ECO:0000313" key="1">
    <source>
        <dbReference type="EMBL" id="GGC18789.1"/>
    </source>
</evidence>
<gene>
    <name evidence="1" type="ORF">GCM10011572_45340</name>
    <name evidence="2" type="ORF">GM672_08145</name>
</gene>
<keyword evidence="4" id="KW-1185">Reference proteome</keyword>
<reference evidence="2 3" key="3">
    <citation type="submission" date="2019-11" db="EMBL/GenBank/DDBJ databases">
        <title>Type strains purchased from KCTC, JCM and DSMZ.</title>
        <authorList>
            <person name="Lu H."/>
        </authorList>
    </citation>
    <scope>NUCLEOTIDE SEQUENCE [LARGE SCALE GENOMIC DNA]</scope>
    <source>
        <strain evidence="2 3">KCTC 52429</strain>
    </source>
</reference>